<gene>
    <name evidence="3" type="ORF">SAMN05216246_11626</name>
</gene>
<feature type="region of interest" description="Disordered" evidence="1">
    <location>
        <begin position="50"/>
        <end position="80"/>
    </location>
</feature>
<keyword evidence="4" id="KW-1185">Reference proteome</keyword>
<dbReference type="Gene3D" id="3.40.250.10">
    <property type="entry name" value="Rhodanese-like domain"/>
    <property type="match status" value="1"/>
</dbReference>
<dbReference type="EMBL" id="FQYL01000016">
    <property type="protein sequence ID" value="SHJ24297.1"/>
    <property type="molecule type" value="Genomic_DNA"/>
</dbReference>
<dbReference type="InterPro" id="IPR001763">
    <property type="entry name" value="Rhodanese-like_dom"/>
</dbReference>
<dbReference type="Pfam" id="PF00581">
    <property type="entry name" value="Rhodanese"/>
    <property type="match status" value="1"/>
</dbReference>
<proteinExistence type="predicted"/>
<feature type="compositionally biased region" description="Low complexity" evidence="1">
    <location>
        <begin position="64"/>
        <end position="75"/>
    </location>
</feature>
<organism evidence="3 4">
    <name type="scientific">Actinomyces denticolens</name>
    <dbReference type="NCBI Taxonomy" id="52767"/>
    <lineage>
        <taxon>Bacteria</taxon>
        <taxon>Bacillati</taxon>
        <taxon>Actinomycetota</taxon>
        <taxon>Actinomycetes</taxon>
        <taxon>Actinomycetales</taxon>
        <taxon>Actinomycetaceae</taxon>
        <taxon>Actinomyces</taxon>
    </lineage>
</organism>
<sequence>MALPTLLTLPARPATAAAGSGADAHQSRRRVLRLIPAAAVAGLLAACSSEDGPSRASATTADRPASPQPSASLPPGGTIIDVRTPEEYAQGHLEGAINIDAGSADFDAAIDALDRGADYAVYCRSGNRSAAAARAMRDKGFTSVLDLGGYQQASLALGVPIVTG</sequence>
<dbReference type="SMART" id="SM00450">
    <property type="entry name" value="RHOD"/>
    <property type="match status" value="1"/>
</dbReference>
<dbReference type="PROSITE" id="PS51318">
    <property type="entry name" value="TAT"/>
    <property type="match status" value="1"/>
</dbReference>
<accession>A0ABY1IJ25</accession>
<protein>
    <submittedName>
        <fullName evidence="3">Rhodanese-related sulfurtransferase</fullName>
    </submittedName>
</protein>
<evidence type="ECO:0000259" key="2">
    <source>
        <dbReference type="PROSITE" id="PS50206"/>
    </source>
</evidence>
<dbReference type="InterPro" id="IPR052367">
    <property type="entry name" value="Thiosulfate_ST/Rhodanese-like"/>
</dbReference>
<name>A0ABY1IJ25_9ACTO</name>
<dbReference type="Proteomes" id="UP000184390">
    <property type="component" value="Unassembled WGS sequence"/>
</dbReference>
<dbReference type="InterPro" id="IPR006311">
    <property type="entry name" value="TAT_signal"/>
</dbReference>
<dbReference type="PROSITE" id="PS50206">
    <property type="entry name" value="RHODANESE_3"/>
    <property type="match status" value="1"/>
</dbReference>
<dbReference type="SUPFAM" id="SSF52821">
    <property type="entry name" value="Rhodanese/Cell cycle control phosphatase"/>
    <property type="match status" value="1"/>
</dbReference>
<dbReference type="PANTHER" id="PTHR45431">
    <property type="entry name" value="RHODANESE-LIKE DOMAIN-CONTAINING PROTEIN 15, CHLOROPLASTIC"/>
    <property type="match status" value="1"/>
</dbReference>
<dbReference type="CDD" id="cd00158">
    <property type="entry name" value="RHOD"/>
    <property type="match status" value="1"/>
</dbReference>
<evidence type="ECO:0000313" key="3">
    <source>
        <dbReference type="EMBL" id="SHJ24297.1"/>
    </source>
</evidence>
<dbReference type="InterPro" id="IPR036873">
    <property type="entry name" value="Rhodanese-like_dom_sf"/>
</dbReference>
<evidence type="ECO:0000313" key="4">
    <source>
        <dbReference type="Proteomes" id="UP000184390"/>
    </source>
</evidence>
<dbReference type="PANTHER" id="PTHR45431:SF3">
    <property type="entry name" value="RHODANESE-LIKE DOMAIN-CONTAINING PROTEIN 15, CHLOROPLASTIC"/>
    <property type="match status" value="1"/>
</dbReference>
<feature type="domain" description="Rhodanese" evidence="2">
    <location>
        <begin position="73"/>
        <end position="159"/>
    </location>
</feature>
<comment type="caution">
    <text evidence="3">The sequence shown here is derived from an EMBL/GenBank/DDBJ whole genome shotgun (WGS) entry which is preliminary data.</text>
</comment>
<dbReference type="RefSeq" id="WP_083600595.1">
    <property type="nucleotide sequence ID" value="NZ_FQYL01000016.1"/>
</dbReference>
<reference evidence="3 4" key="1">
    <citation type="submission" date="2016-11" db="EMBL/GenBank/DDBJ databases">
        <authorList>
            <person name="Varghese N."/>
            <person name="Submissions S."/>
        </authorList>
    </citation>
    <scope>NUCLEOTIDE SEQUENCE [LARGE SCALE GENOMIC DNA]</scope>
    <source>
        <strain evidence="3 4">PA</strain>
    </source>
</reference>
<evidence type="ECO:0000256" key="1">
    <source>
        <dbReference type="SAM" id="MobiDB-lite"/>
    </source>
</evidence>